<evidence type="ECO:0000313" key="2">
    <source>
        <dbReference type="Proteomes" id="UP000199024"/>
    </source>
</evidence>
<proteinExistence type="predicted"/>
<name>A0A1I6MM87_9BACT</name>
<evidence type="ECO:0000313" key="1">
    <source>
        <dbReference type="EMBL" id="SFS16799.1"/>
    </source>
</evidence>
<accession>A0A1I6MM87</accession>
<dbReference type="AlphaFoldDB" id="A0A1I6MM87"/>
<organism evidence="1 2">
    <name type="scientific">Granulicella pectinivorans</name>
    <dbReference type="NCBI Taxonomy" id="474950"/>
    <lineage>
        <taxon>Bacteria</taxon>
        <taxon>Pseudomonadati</taxon>
        <taxon>Acidobacteriota</taxon>
        <taxon>Terriglobia</taxon>
        <taxon>Terriglobales</taxon>
        <taxon>Acidobacteriaceae</taxon>
        <taxon>Granulicella</taxon>
    </lineage>
</organism>
<keyword evidence="2" id="KW-1185">Reference proteome</keyword>
<dbReference type="RefSeq" id="WP_141223949.1">
    <property type="nucleotide sequence ID" value="NZ_FOZL01000001.1"/>
</dbReference>
<dbReference type="Proteomes" id="UP000199024">
    <property type="component" value="Unassembled WGS sequence"/>
</dbReference>
<dbReference type="OrthoDB" id="120219at2"/>
<dbReference type="EMBL" id="FOZL01000001">
    <property type="protein sequence ID" value="SFS16799.1"/>
    <property type="molecule type" value="Genomic_DNA"/>
</dbReference>
<protein>
    <submittedName>
        <fullName evidence="1">Uncharacterized protein</fullName>
    </submittedName>
</protein>
<dbReference type="InterPro" id="IPR054251">
    <property type="entry name" value="DUF6982"/>
</dbReference>
<dbReference type="Pfam" id="PF22478">
    <property type="entry name" value="DUF6982"/>
    <property type="match status" value="1"/>
</dbReference>
<gene>
    <name evidence="1" type="ORF">SAMN05421771_2974</name>
</gene>
<reference evidence="1 2" key="1">
    <citation type="submission" date="2016-10" db="EMBL/GenBank/DDBJ databases">
        <authorList>
            <person name="de Groot N.N."/>
        </authorList>
    </citation>
    <scope>NUCLEOTIDE SEQUENCE [LARGE SCALE GENOMIC DNA]</scope>
    <source>
        <strain evidence="1 2">DSM 21001</strain>
    </source>
</reference>
<sequence>MPDKVIIQYGDRAVRGYVDKEEWPPAKELGHELFSVPMRSEETEPGREISLVGAKCVFFVKTFTGKPHEDLRFHDDVPPLDCLWVRVVFRDGEVIEGLVRNSCSFVSHPGFFMIPTDPEGNNWLIYVIKESLTDLRILGLRPASESLQHLERLG</sequence>